<reference evidence="3" key="1">
    <citation type="submission" date="2020-10" db="EMBL/GenBank/DDBJ databases">
        <authorList>
            <person name="Gilroy R."/>
        </authorList>
    </citation>
    <scope>NUCLEOTIDE SEQUENCE</scope>
    <source>
        <strain evidence="3">11300</strain>
    </source>
</reference>
<comment type="caution">
    <text evidence="3">The sequence shown here is derived from an EMBL/GenBank/DDBJ whole genome shotgun (WGS) entry which is preliminary data.</text>
</comment>
<dbReference type="EMBL" id="DVMO01000141">
    <property type="protein sequence ID" value="HIU28505.1"/>
    <property type="molecule type" value="Genomic_DNA"/>
</dbReference>
<dbReference type="AlphaFoldDB" id="A0A9D1L8X0"/>
<accession>A0A9D1L8X0</accession>
<evidence type="ECO:0000313" key="4">
    <source>
        <dbReference type="Proteomes" id="UP000824091"/>
    </source>
</evidence>
<keyword evidence="2" id="KW-0812">Transmembrane</keyword>
<proteinExistence type="predicted"/>
<evidence type="ECO:0008006" key="5">
    <source>
        <dbReference type="Google" id="ProtNLM"/>
    </source>
</evidence>
<evidence type="ECO:0000256" key="2">
    <source>
        <dbReference type="SAM" id="Phobius"/>
    </source>
</evidence>
<name>A0A9D1L8X0_9FIRM</name>
<feature type="compositionally biased region" description="Low complexity" evidence="1">
    <location>
        <begin position="74"/>
        <end position="99"/>
    </location>
</feature>
<gene>
    <name evidence="3" type="ORF">IAD16_09025</name>
</gene>
<protein>
    <recommendedName>
        <fullName evidence="5">Endolytic transglycosylase MltG</fullName>
    </recommendedName>
</protein>
<reference evidence="3" key="2">
    <citation type="journal article" date="2021" name="PeerJ">
        <title>Extensive microbial diversity within the chicken gut microbiome revealed by metagenomics and culture.</title>
        <authorList>
            <person name="Gilroy R."/>
            <person name="Ravi A."/>
            <person name="Getino M."/>
            <person name="Pursley I."/>
            <person name="Horton D.L."/>
            <person name="Alikhan N.F."/>
            <person name="Baker D."/>
            <person name="Gharbi K."/>
            <person name="Hall N."/>
            <person name="Watson M."/>
            <person name="Adriaenssens E.M."/>
            <person name="Foster-Nyarko E."/>
            <person name="Jarju S."/>
            <person name="Secka A."/>
            <person name="Antonio M."/>
            <person name="Oren A."/>
            <person name="Chaudhuri R.R."/>
            <person name="La Ragione R."/>
            <person name="Hildebrand F."/>
            <person name="Pallen M.J."/>
        </authorList>
    </citation>
    <scope>NUCLEOTIDE SEQUENCE</scope>
    <source>
        <strain evidence="3">11300</strain>
    </source>
</reference>
<keyword evidence="2" id="KW-1133">Transmembrane helix</keyword>
<sequence length="179" mass="18427">MKKFKDFLYDKNDILIALLILIVAALIITWRMNAIMEYPSTILNSSVSGEDQSSGDGSQSGEAAGTDGDGGTADGSSTDDGSASAGSGDTSGGDESSSAGTEALWANGVLTRDVQVTVTGASATEAIQCLVDAGLFDDYAEYQAQCESAGLDHQRVSAGTFTFEAGATKADITRTVNWS</sequence>
<feature type="transmembrane region" description="Helical" evidence="2">
    <location>
        <begin position="12"/>
        <end position="32"/>
    </location>
</feature>
<keyword evidence="2" id="KW-0472">Membrane</keyword>
<dbReference type="Proteomes" id="UP000824091">
    <property type="component" value="Unassembled WGS sequence"/>
</dbReference>
<feature type="region of interest" description="Disordered" evidence="1">
    <location>
        <begin position="45"/>
        <end position="99"/>
    </location>
</feature>
<evidence type="ECO:0000256" key="1">
    <source>
        <dbReference type="SAM" id="MobiDB-lite"/>
    </source>
</evidence>
<organism evidence="3 4">
    <name type="scientific">Candidatus Fimisoma avicola</name>
    <dbReference type="NCBI Taxonomy" id="2840826"/>
    <lineage>
        <taxon>Bacteria</taxon>
        <taxon>Bacillati</taxon>
        <taxon>Bacillota</taxon>
        <taxon>Clostridia</taxon>
        <taxon>Eubacteriales</taxon>
        <taxon>Candidatus Fimisoma</taxon>
    </lineage>
</organism>
<feature type="compositionally biased region" description="Low complexity" evidence="1">
    <location>
        <begin position="45"/>
        <end position="66"/>
    </location>
</feature>
<evidence type="ECO:0000313" key="3">
    <source>
        <dbReference type="EMBL" id="HIU28505.1"/>
    </source>
</evidence>